<reference evidence="3" key="1">
    <citation type="submission" date="2020-10" db="EMBL/GenBank/DDBJ databases">
        <title>Unveiling of a novel bifunctional photoreceptor, Dualchrome1, isolated from a cosmopolitan green alga.</title>
        <authorList>
            <person name="Suzuki S."/>
            <person name="Kawachi M."/>
        </authorList>
    </citation>
    <scope>NUCLEOTIDE SEQUENCE</scope>
    <source>
        <strain evidence="3">NIES 2893</strain>
    </source>
</reference>
<feature type="region of interest" description="Disordered" evidence="1">
    <location>
        <begin position="152"/>
        <end position="191"/>
    </location>
</feature>
<dbReference type="Proteomes" id="UP000660262">
    <property type="component" value="Unassembled WGS sequence"/>
</dbReference>
<evidence type="ECO:0000256" key="1">
    <source>
        <dbReference type="SAM" id="MobiDB-lite"/>
    </source>
</evidence>
<feature type="compositionally biased region" description="Basic residues" evidence="1">
    <location>
        <begin position="106"/>
        <end position="121"/>
    </location>
</feature>
<dbReference type="AlphaFoldDB" id="A0A6T5WYB6"/>
<feature type="compositionally biased region" description="Basic and acidic residues" evidence="1">
    <location>
        <begin position="152"/>
        <end position="172"/>
    </location>
</feature>
<evidence type="ECO:0000313" key="3">
    <source>
        <dbReference type="EMBL" id="GHP09323.1"/>
    </source>
</evidence>
<sequence>MYKRLAQRLDWDGDAESDSDSDSHSDSESVSPTDSESEQEHDDKRSRPRIQQRRNKDRDELLTTSRVPRYDLEGFKVDADVLRANAAKRDDDSDGEEEREDERQLKPKKRMRGSRGAKRRPANAAKGVLWANKDGDDVETASERLARLKKIAEQAKKQAGDVKDKRPARTEKAAQASPKKKLKREKGKKKL</sequence>
<feature type="compositionally biased region" description="Basic residues" evidence="1">
    <location>
        <begin position="178"/>
        <end position="191"/>
    </location>
</feature>
<feature type="region of interest" description="Disordered" evidence="1">
    <location>
        <begin position="1"/>
        <end position="128"/>
    </location>
</feature>
<name>A0A6T5WYB6_9CHLO</name>
<reference evidence="2" key="2">
    <citation type="submission" date="2021-01" db="EMBL/GenBank/DDBJ databases">
        <authorList>
            <person name="Corre E."/>
            <person name="Pelletier E."/>
            <person name="Niang G."/>
            <person name="Scheremetjew M."/>
            <person name="Finn R."/>
            <person name="Kale V."/>
            <person name="Holt S."/>
            <person name="Cochrane G."/>
            <person name="Meng A."/>
            <person name="Brown T."/>
            <person name="Cohen L."/>
        </authorList>
    </citation>
    <scope>NUCLEOTIDE SEQUENCE</scope>
    <source>
        <strain evidence="2">RCC251</strain>
    </source>
</reference>
<proteinExistence type="predicted"/>
<dbReference type="EMBL" id="BNJQ01000024">
    <property type="protein sequence ID" value="GHP09323.1"/>
    <property type="molecule type" value="Genomic_DNA"/>
</dbReference>
<evidence type="ECO:0000313" key="2">
    <source>
        <dbReference type="EMBL" id="CAD8219080.1"/>
    </source>
</evidence>
<organism evidence="2">
    <name type="scientific">Pycnococcus provasolii</name>
    <dbReference type="NCBI Taxonomy" id="41880"/>
    <lineage>
        <taxon>Eukaryota</taxon>
        <taxon>Viridiplantae</taxon>
        <taxon>Chlorophyta</taxon>
        <taxon>Pseudoscourfieldiophyceae</taxon>
        <taxon>Pseudoscourfieldiales</taxon>
        <taxon>Pycnococcaceae</taxon>
        <taxon>Pycnococcus</taxon>
    </lineage>
</organism>
<accession>A0A6T5WYB6</accession>
<protein>
    <submittedName>
        <fullName evidence="2">Uncharacterized protein</fullName>
    </submittedName>
</protein>
<gene>
    <name evidence="2" type="ORF">PPRO1472_LOCUS2529</name>
    <name evidence="3" type="ORF">PPROV_000805900</name>
</gene>
<dbReference type="EMBL" id="HBDW01003676">
    <property type="protein sequence ID" value="CAD8219080.1"/>
    <property type="molecule type" value="Transcribed_RNA"/>
</dbReference>
<keyword evidence="4" id="KW-1185">Reference proteome</keyword>
<feature type="compositionally biased region" description="Basic and acidic residues" evidence="1">
    <location>
        <begin position="68"/>
        <end position="91"/>
    </location>
</feature>
<evidence type="ECO:0000313" key="4">
    <source>
        <dbReference type="Proteomes" id="UP000660262"/>
    </source>
</evidence>